<dbReference type="InterPro" id="IPR026870">
    <property type="entry name" value="Zinc_ribbon_dom"/>
</dbReference>
<name>A0A285CJX0_9BACI</name>
<feature type="transmembrane region" description="Helical" evidence="2">
    <location>
        <begin position="58"/>
        <end position="77"/>
    </location>
</feature>
<evidence type="ECO:0000256" key="1">
    <source>
        <dbReference type="SAM" id="MobiDB-lite"/>
    </source>
</evidence>
<organism evidence="7 8">
    <name type="scientific">Bacillus oleivorans</name>
    <dbReference type="NCBI Taxonomy" id="1448271"/>
    <lineage>
        <taxon>Bacteria</taxon>
        <taxon>Bacillati</taxon>
        <taxon>Bacillota</taxon>
        <taxon>Bacilli</taxon>
        <taxon>Bacillales</taxon>
        <taxon>Bacillaceae</taxon>
        <taxon>Bacillus</taxon>
    </lineage>
</organism>
<evidence type="ECO:0000259" key="5">
    <source>
        <dbReference type="Pfam" id="PF22820"/>
    </source>
</evidence>
<feature type="domain" description="TcaA 4th" evidence="5">
    <location>
        <begin position="259"/>
        <end position="328"/>
    </location>
</feature>
<dbReference type="PANTHER" id="PTHR40038:SF1">
    <property type="entry name" value="MEMBRANE-ASSOCIATED PROTEIN TCAA"/>
    <property type="match status" value="1"/>
</dbReference>
<protein>
    <submittedName>
        <fullName evidence="7">Zinc ribbon protein</fullName>
    </submittedName>
</protein>
<keyword evidence="2" id="KW-0472">Membrane</keyword>
<evidence type="ECO:0000259" key="3">
    <source>
        <dbReference type="Pfam" id="PF13240"/>
    </source>
</evidence>
<reference evidence="7 8" key="1">
    <citation type="submission" date="2017-08" db="EMBL/GenBank/DDBJ databases">
        <authorList>
            <person name="de Groot N.N."/>
        </authorList>
    </citation>
    <scope>NUCLEOTIDE SEQUENCE [LARGE SCALE GENOMIC DNA]</scope>
    <source>
        <strain evidence="7 8">JC228</strain>
    </source>
</reference>
<dbReference type="GO" id="GO:0005886">
    <property type="term" value="C:plasma membrane"/>
    <property type="evidence" value="ECO:0007669"/>
    <property type="project" value="UniProtKB-SubCell"/>
</dbReference>
<evidence type="ECO:0000259" key="4">
    <source>
        <dbReference type="Pfam" id="PF22813"/>
    </source>
</evidence>
<dbReference type="InterPro" id="IPR054530">
    <property type="entry name" value="TcaA_4th"/>
</dbReference>
<dbReference type="Pfam" id="PF22813">
    <property type="entry name" value="TcaA_2nd"/>
    <property type="match status" value="1"/>
</dbReference>
<dbReference type="RefSeq" id="WP_179714151.1">
    <property type="nucleotide sequence ID" value="NZ_JBEPMQ010000003.1"/>
</dbReference>
<evidence type="ECO:0000259" key="6">
    <source>
        <dbReference type="Pfam" id="PF25155"/>
    </source>
</evidence>
<dbReference type="Pfam" id="PF13240">
    <property type="entry name" value="Zn_Ribbon_1"/>
    <property type="match status" value="1"/>
</dbReference>
<accession>A0A285CJX0</accession>
<dbReference type="Pfam" id="PF22820">
    <property type="entry name" value="TcaA_3rd_4th"/>
    <property type="match status" value="2"/>
</dbReference>
<keyword evidence="2" id="KW-0812">Transmembrane</keyword>
<dbReference type="EMBL" id="OAOP01000001">
    <property type="protein sequence ID" value="SNX67303.1"/>
    <property type="molecule type" value="Genomic_DNA"/>
</dbReference>
<feature type="domain" description="TcaA second" evidence="4">
    <location>
        <begin position="88"/>
        <end position="179"/>
    </location>
</feature>
<evidence type="ECO:0000256" key="2">
    <source>
        <dbReference type="SAM" id="Phobius"/>
    </source>
</evidence>
<evidence type="ECO:0000313" key="7">
    <source>
        <dbReference type="EMBL" id="SNX67303.1"/>
    </source>
</evidence>
<dbReference type="AlphaFoldDB" id="A0A285CJX0"/>
<dbReference type="PANTHER" id="PTHR40038">
    <property type="entry name" value="MEMBRANE-ASSOCIATED PROTEIN TCAA"/>
    <property type="match status" value="1"/>
</dbReference>
<keyword evidence="2" id="KW-1133">Transmembrane helix</keyword>
<dbReference type="Pfam" id="PF25155">
    <property type="entry name" value="NTF2_YvbJ"/>
    <property type="match status" value="1"/>
</dbReference>
<feature type="compositionally biased region" description="Low complexity" evidence="1">
    <location>
        <begin position="26"/>
        <end position="46"/>
    </location>
</feature>
<proteinExistence type="predicted"/>
<dbReference type="InterPro" id="IPR054529">
    <property type="entry name" value="TcaA_2nd"/>
</dbReference>
<dbReference type="InterPro" id="IPR056902">
    <property type="entry name" value="NTF2_YvbJ"/>
</dbReference>
<keyword evidence="8" id="KW-1185">Reference proteome</keyword>
<feature type="domain" description="Zinc-ribbon" evidence="3">
    <location>
        <begin position="3"/>
        <end position="25"/>
    </location>
</feature>
<feature type="domain" description="TcaA 4th" evidence="5">
    <location>
        <begin position="184"/>
        <end position="232"/>
    </location>
</feature>
<evidence type="ECO:0000313" key="8">
    <source>
        <dbReference type="Proteomes" id="UP000219546"/>
    </source>
</evidence>
<dbReference type="Proteomes" id="UP000219546">
    <property type="component" value="Unassembled WGS sequence"/>
</dbReference>
<sequence>MSFCPNCGHGLNSDQQFCPECGKPLSRSTSTSASNSGVTVTVEETTAPPKPMSKRQKIVLLSSGVAVVLLVVAYFVLQHIASVEYRLDRFEQALEEKDEKALMKYVSSYDANVAVKESNIQDFIEYVNDDPFYKEDLLESLREQAKNLDDPQVELYEEATVLLKKSGKQFLLFDNYKIQLLPYYFEIETNYAGAKIFIDGKEVGESDSDYFVDTYGPYLPGEYTIKVEYQSELASLDHEENINLFDQSGQNIYVDMWLEGYYVEVFSNHGDGGLYIDGNYAGTVWELGTIGPIDLDGSHTIYMEKEFPWGTVKSEEFEITDTYYDLSIDPMTEDMRNQVAEAIYTFEVQRFLSLQTLDPAHIVATPFYAEDLAAEVQYYIDSEYVYYGTGLDTVTVDLDTMELYTEEDYIHVDAYGKIDWTGDVYPASYAEEETPEFVESITTETDSDFRSYGVLYNFETGQWEVDGLYWSPYSEFEPDGGLVVFDANTEI</sequence>
<gene>
    <name evidence="7" type="ORF">SAMN05877753_101622</name>
</gene>
<feature type="region of interest" description="Disordered" evidence="1">
    <location>
        <begin position="26"/>
        <end position="48"/>
    </location>
</feature>
<feature type="domain" description="YvbJ-like NTF2-like" evidence="6">
    <location>
        <begin position="339"/>
        <end position="468"/>
    </location>
</feature>